<keyword evidence="3" id="KW-1185">Reference proteome</keyword>
<proteinExistence type="predicted"/>
<accession>A0A1Y2C8P9</accession>
<dbReference type="PANTHER" id="PTHR40050">
    <property type="entry name" value="INNER SPORE COAT PROTEIN H"/>
    <property type="match status" value="1"/>
</dbReference>
<dbReference type="Proteomes" id="UP000193920">
    <property type="component" value="Unassembled WGS sequence"/>
</dbReference>
<dbReference type="OrthoDB" id="10267127at2759"/>
<organism evidence="2 3">
    <name type="scientific">Neocallimastix californiae</name>
    <dbReference type="NCBI Taxonomy" id="1754190"/>
    <lineage>
        <taxon>Eukaryota</taxon>
        <taxon>Fungi</taxon>
        <taxon>Fungi incertae sedis</taxon>
        <taxon>Chytridiomycota</taxon>
        <taxon>Chytridiomycota incertae sedis</taxon>
        <taxon>Neocallimastigomycetes</taxon>
        <taxon>Neocallimastigales</taxon>
        <taxon>Neocallimastigaceae</taxon>
        <taxon>Neocallimastix</taxon>
    </lineage>
</organism>
<dbReference type="Pfam" id="PF08757">
    <property type="entry name" value="CotH"/>
    <property type="match status" value="1"/>
</dbReference>
<sequence>MGSEDFQPLSKNVIYNVYAECNESEYENRKNSPFLGPNNEEGNNEPFNCTFTIVSPNSVYKGEGNMHLLGFGSRLYKKKSFKLRGIPMDPTLMRDILSSEMFKAVGVPTQEGAYARLIINNDVMGLYTLMDGLSEKWFAAYIHGNTKARVGTSYKLISSHPEGPFADLKYISDDYQSYLEYDYQNDKTDYAVKALEEFLDIESTLKVLAMESLILANDNFYLVQSNTELYYNPETKKYQFIPYDFDEALFGESEYYKFDEIKNDCINWAKSKDLAGNDHYFTENLFKHPQIKDRYDVIVSTISRKLFTKDILFPKIDAIANMIREDVEWNFNLVDEYNTQYDGYVNKYTLKNFEDSINGGGVSDENPNIVNNYSYGLKEYIEMRGDGCRAYTKDVKPQEAPSGSSSIFTVSLPITLLLLFISVFYITQF</sequence>
<dbReference type="STRING" id="1754190.A0A1Y2C8P9"/>
<evidence type="ECO:0000313" key="2">
    <source>
        <dbReference type="EMBL" id="ORY42705.1"/>
    </source>
</evidence>
<dbReference type="InterPro" id="IPR014867">
    <property type="entry name" value="Spore_coat_CotH_CotH2/3/7"/>
</dbReference>
<evidence type="ECO:0000313" key="3">
    <source>
        <dbReference type="Proteomes" id="UP000193920"/>
    </source>
</evidence>
<feature type="transmembrane region" description="Helical" evidence="1">
    <location>
        <begin position="406"/>
        <end position="426"/>
    </location>
</feature>
<reference evidence="2 3" key="1">
    <citation type="submission" date="2016-08" db="EMBL/GenBank/DDBJ databases">
        <title>A Parts List for Fungal Cellulosomes Revealed by Comparative Genomics.</title>
        <authorList>
            <consortium name="DOE Joint Genome Institute"/>
            <person name="Haitjema C.H."/>
            <person name="Gilmore S.P."/>
            <person name="Henske J.K."/>
            <person name="Solomon K.V."/>
            <person name="De Groot R."/>
            <person name="Kuo A."/>
            <person name="Mondo S.J."/>
            <person name="Salamov A.A."/>
            <person name="Labutti K."/>
            <person name="Zhao Z."/>
            <person name="Chiniquy J."/>
            <person name="Barry K."/>
            <person name="Brewer H.M."/>
            <person name="Purvine S.O."/>
            <person name="Wright A.T."/>
            <person name="Boxma B."/>
            <person name="Van Alen T."/>
            <person name="Hackstein J.H."/>
            <person name="Baker S.E."/>
            <person name="Grigoriev I.V."/>
            <person name="O'Malley M.A."/>
        </authorList>
    </citation>
    <scope>NUCLEOTIDE SEQUENCE [LARGE SCALE GENOMIC DNA]</scope>
    <source>
        <strain evidence="2 3">G1</strain>
    </source>
</reference>
<keyword evidence="1" id="KW-0472">Membrane</keyword>
<dbReference type="AlphaFoldDB" id="A0A1Y2C8P9"/>
<comment type="caution">
    <text evidence="2">The sequence shown here is derived from an EMBL/GenBank/DDBJ whole genome shotgun (WGS) entry which is preliminary data.</text>
</comment>
<protein>
    <recommendedName>
        <fullName evidence="4">Coth-domain-containing protein</fullName>
    </recommendedName>
</protein>
<dbReference type="EMBL" id="MCOG01000119">
    <property type="protein sequence ID" value="ORY42705.1"/>
    <property type="molecule type" value="Genomic_DNA"/>
</dbReference>
<evidence type="ECO:0008006" key="4">
    <source>
        <dbReference type="Google" id="ProtNLM"/>
    </source>
</evidence>
<keyword evidence="1" id="KW-1133">Transmembrane helix</keyword>
<dbReference type="PANTHER" id="PTHR40050:SF1">
    <property type="entry name" value="INNER SPORE COAT PROTEIN H"/>
    <property type="match status" value="1"/>
</dbReference>
<keyword evidence="1" id="KW-0812">Transmembrane</keyword>
<gene>
    <name evidence="2" type="ORF">LY90DRAFT_509975</name>
</gene>
<name>A0A1Y2C8P9_9FUNG</name>
<evidence type="ECO:0000256" key="1">
    <source>
        <dbReference type="SAM" id="Phobius"/>
    </source>
</evidence>